<accession>A0A166CW00</accession>
<gene>
    <name evidence="1" type="ORF">DCAR_005245</name>
    <name evidence="2" type="ORF">DCAR_0205890</name>
</gene>
<dbReference type="Proteomes" id="UP000077755">
    <property type="component" value="Chromosome 2"/>
</dbReference>
<proteinExistence type="predicted"/>
<dbReference type="Gramene" id="KZN04408">
    <property type="protein sequence ID" value="KZN04408"/>
    <property type="gene ID" value="DCAR_005245"/>
</dbReference>
<dbReference type="EMBL" id="CP093344">
    <property type="protein sequence ID" value="WOG86673.1"/>
    <property type="molecule type" value="Genomic_DNA"/>
</dbReference>
<evidence type="ECO:0000313" key="2">
    <source>
        <dbReference type="EMBL" id="WOG86673.1"/>
    </source>
</evidence>
<protein>
    <submittedName>
        <fullName evidence="1">Uncharacterized protein</fullName>
    </submittedName>
</protein>
<sequence>MTRCWRVLDVLDGRPHGQAIESTRGNETLNVQTIEDVRKLARDSDETLRNHRIIREIEIQEMEKVFKQYKAVMKQNIDGFRERAEGIEKQRRELSPKLIRLARAVVEGTASG</sequence>
<dbReference type="AlphaFoldDB" id="A0A166CW00"/>
<evidence type="ECO:0000313" key="1">
    <source>
        <dbReference type="EMBL" id="KZN04408.1"/>
    </source>
</evidence>
<keyword evidence="3" id="KW-1185">Reference proteome</keyword>
<reference evidence="2" key="2">
    <citation type="submission" date="2022-03" db="EMBL/GenBank/DDBJ databases">
        <title>Draft title - Genomic analysis of global carrot germplasm unveils the trajectory of domestication and the origin of high carotenoid orange carrot.</title>
        <authorList>
            <person name="Iorizzo M."/>
            <person name="Ellison S."/>
            <person name="Senalik D."/>
            <person name="Macko-Podgorni A."/>
            <person name="Grzebelus D."/>
            <person name="Bostan H."/>
            <person name="Rolling W."/>
            <person name="Curaba J."/>
            <person name="Simon P."/>
        </authorList>
    </citation>
    <scope>NUCLEOTIDE SEQUENCE</scope>
    <source>
        <tissue evidence="2">Leaf</tissue>
    </source>
</reference>
<name>A0A166CW00_DAUCS</name>
<organism evidence="1">
    <name type="scientific">Daucus carota subsp. sativus</name>
    <name type="common">Carrot</name>
    <dbReference type="NCBI Taxonomy" id="79200"/>
    <lineage>
        <taxon>Eukaryota</taxon>
        <taxon>Viridiplantae</taxon>
        <taxon>Streptophyta</taxon>
        <taxon>Embryophyta</taxon>
        <taxon>Tracheophyta</taxon>
        <taxon>Spermatophyta</taxon>
        <taxon>Magnoliopsida</taxon>
        <taxon>eudicotyledons</taxon>
        <taxon>Gunneridae</taxon>
        <taxon>Pentapetalae</taxon>
        <taxon>asterids</taxon>
        <taxon>campanulids</taxon>
        <taxon>Apiales</taxon>
        <taxon>Apiaceae</taxon>
        <taxon>Apioideae</taxon>
        <taxon>Scandiceae</taxon>
        <taxon>Daucinae</taxon>
        <taxon>Daucus</taxon>
        <taxon>Daucus sect. Daucus</taxon>
    </lineage>
</organism>
<dbReference type="EMBL" id="LNRQ01000002">
    <property type="protein sequence ID" value="KZN04408.1"/>
    <property type="molecule type" value="Genomic_DNA"/>
</dbReference>
<evidence type="ECO:0000313" key="3">
    <source>
        <dbReference type="Proteomes" id="UP000077755"/>
    </source>
</evidence>
<reference evidence="1" key="1">
    <citation type="journal article" date="2016" name="Nat. Genet.">
        <title>A high-quality carrot genome assembly provides new insights into carotenoid accumulation and asterid genome evolution.</title>
        <authorList>
            <person name="Iorizzo M."/>
            <person name="Ellison S."/>
            <person name="Senalik D."/>
            <person name="Zeng P."/>
            <person name="Satapoomin P."/>
            <person name="Huang J."/>
            <person name="Bowman M."/>
            <person name="Iovene M."/>
            <person name="Sanseverino W."/>
            <person name="Cavagnaro P."/>
            <person name="Yildiz M."/>
            <person name="Macko-Podgorni A."/>
            <person name="Moranska E."/>
            <person name="Grzebelus E."/>
            <person name="Grzebelus D."/>
            <person name="Ashrafi H."/>
            <person name="Zheng Z."/>
            <person name="Cheng S."/>
            <person name="Spooner D."/>
            <person name="Van Deynze A."/>
            <person name="Simon P."/>
        </authorList>
    </citation>
    <scope>NUCLEOTIDE SEQUENCE [LARGE SCALE GENOMIC DNA]</scope>
    <source>
        <tissue evidence="1">Leaf</tissue>
    </source>
</reference>